<reference evidence="2 3" key="1">
    <citation type="submission" date="2016-11" db="EMBL/GenBank/DDBJ databases">
        <authorList>
            <person name="Jaros S."/>
            <person name="Januszkiewicz K."/>
            <person name="Wedrychowicz H."/>
        </authorList>
    </citation>
    <scope>NUCLEOTIDE SEQUENCE [LARGE SCALE GENOMIC DNA]</scope>
    <source>
        <strain evidence="2 3">DSM 3090</strain>
    </source>
</reference>
<keyword evidence="3" id="KW-1185">Reference proteome</keyword>
<evidence type="ECO:0000313" key="2">
    <source>
        <dbReference type="EMBL" id="SHK45509.1"/>
    </source>
</evidence>
<dbReference type="Proteomes" id="UP000183952">
    <property type="component" value="Unassembled WGS sequence"/>
</dbReference>
<name>A0A1M6SLL6_9CLOT</name>
<gene>
    <name evidence="2" type="ORF">SAMN02745248_02578</name>
</gene>
<organism evidence="2 3">
    <name type="scientific">Hathewaya proteolytica DSM 3090</name>
    <dbReference type="NCBI Taxonomy" id="1121331"/>
    <lineage>
        <taxon>Bacteria</taxon>
        <taxon>Bacillati</taxon>
        <taxon>Bacillota</taxon>
        <taxon>Clostridia</taxon>
        <taxon>Eubacteriales</taxon>
        <taxon>Clostridiaceae</taxon>
        <taxon>Hathewaya</taxon>
    </lineage>
</organism>
<keyword evidence="1" id="KW-1133">Transmembrane helix</keyword>
<proteinExistence type="predicted"/>
<dbReference type="OrthoDB" id="3169575at2"/>
<dbReference type="STRING" id="1121331.SAMN02745248_02578"/>
<keyword evidence="1" id="KW-0812">Transmembrane</keyword>
<feature type="transmembrane region" description="Helical" evidence="1">
    <location>
        <begin position="45"/>
        <end position="66"/>
    </location>
</feature>
<dbReference type="AlphaFoldDB" id="A0A1M6SLL6"/>
<dbReference type="RefSeq" id="WP_084672266.1">
    <property type="nucleotide sequence ID" value="NZ_FRAD01000029.1"/>
</dbReference>
<feature type="transmembrane region" description="Helical" evidence="1">
    <location>
        <begin position="73"/>
        <end position="90"/>
    </location>
</feature>
<feature type="transmembrane region" description="Helical" evidence="1">
    <location>
        <begin position="12"/>
        <end position="39"/>
    </location>
</feature>
<evidence type="ECO:0000313" key="3">
    <source>
        <dbReference type="Proteomes" id="UP000183952"/>
    </source>
</evidence>
<sequence length="542" mass="61013">MNLKNKISSMAGKTLIGIVLVNILVLAVLFVINMFFLFIPINVKFLFRFLIIWSVINGTFLIIYSIKSNKKMLRIGVISTLIAIVVLAVISTSKIFNYERYRNLAGEIKTYEFKDDIKAVDLDKLPINNSVLAKNIADKKLGEIPSLGSQVDIGEFTIQKVKDELFYVAPLEHEGFFKWFSNKKGTPGYVMVNATKQNDVRLITELNGEKINLKYLKSAYFFSNLKRHAYLNKLTKGLKDFSFELDDNLRPYWAISMYDLDVGLSGEKVVGTLLIDAQTGESKVYSVEDTPEWVDRIQTKDIAETNLKNWGELVHGVFNFSNKDKLTLTEGIKVIYNGDDCYYYTGITSVGADESLVGFFLTNSRTGVTNMYKVSGAIETAAVKSAEGKVQQYGYTGTFPILTNINSQPTYFTTLLDNKGLIKNYAFVNVKNYNSVGVGETIREAYDDYLEEISRDNSITIDEKGELKSLEGVVERIGQATIKNIQYTIMKLNDNKQIFTIPVEINKELTVTKEGDIVKIQYVESGNGNITVKSIENATLNK</sequence>
<protein>
    <submittedName>
        <fullName evidence="2">Intein N-terminal splicing region</fullName>
    </submittedName>
</protein>
<dbReference type="EMBL" id="FRAD01000029">
    <property type="protein sequence ID" value="SHK45509.1"/>
    <property type="molecule type" value="Genomic_DNA"/>
</dbReference>
<evidence type="ECO:0000256" key="1">
    <source>
        <dbReference type="SAM" id="Phobius"/>
    </source>
</evidence>
<accession>A0A1M6SLL6</accession>
<keyword evidence="1" id="KW-0472">Membrane</keyword>